<dbReference type="EMBL" id="UYIN01000011">
    <property type="protein sequence ID" value="VDG72465.1"/>
    <property type="molecule type" value="Genomic_DNA"/>
</dbReference>
<evidence type="ECO:0000313" key="1">
    <source>
        <dbReference type="EMBL" id="VDG72465.1"/>
    </source>
</evidence>
<organism evidence="1 2">
    <name type="scientific">Clostridium carnis</name>
    <dbReference type="NCBI Taxonomy" id="1530"/>
    <lineage>
        <taxon>Bacteria</taxon>
        <taxon>Bacillati</taxon>
        <taxon>Bacillota</taxon>
        <taxon>Clostridia</taxon>
        <taxon>Eubacteriales</taxon>
        <taxon>Clostridiaceae</taxon>
        <taxon>Clostridium</taxon>
    </lineage>
</organism>
<proteinExistence type="predicted"/>
<comment type="caution">
    <text evidence="1">The sequence shown here is derived from an EMBL/GenBank/DDBJ whole genome shotgun (WGS) entry which is preliminary data.</text>
</comment>
<dbReference type="Proteomes" id="UP000277570">
    <property type="component" value="Unassembled WGS sequence"/>
</dbReference>
<accession>A0ABY6SW08</accession>
<keyword evidence="2" id="KW-1185">Reference proteome</keyword>
<reference evidence="1 2" key="1">
    <citation type="submission" date="2018-11" db="EMBL/GenBank/DDBJ databases">
        <authorList>
            <consortium name="Pathogen Informatics"/>
        </authorList>
    </citation>
    <scope>NUCLEOTIDE SEQUENCE [LARGE SCALE GENOMIC DNA]</scope>
    <source>
        <strain evidence="1 2">NCTC10913</strain>
    </source>
</reference>
<evidence type="ECO:0000313" key="2">
    <source>
        <dbReference type="Proteomes" id="UP000277570"/>
    </source>
</evidence>
<gene>
    <name evidence="1" type="ORF">NCTC10913_02787</name>
</gene>
<name>A0ABY6SW08_9CLOT</name>
<dbReference type="RefSeq" id="WP_125148992.1">
    <property type="nucleotide sequence ID" value="NZ_UYIN01000011.1"/>
</dbReference>
<protein>
    <submittedName>
        <fullName evidence="1">Tail fiber protein</fullName>
    </submittedName>
</protein>
<sequence length="106" mass="10883">MPNNGSLNKVLSLNETFNLPAGYYSGGRVTQNIPNNGAMNANLNCGQSKDIPAGYTNGGRITANSLASQTPANADASTIIAGRNAWVNGNLINGNASVQSLGGKKF</sequence>